<dbReference type="Pfam" id="PF13490">
    <property type="entry name" value="zf-HC2"/>
    <property type="match status" value="1"/>
</dbReference>
<evidence type="ECO:0000313" key="5">
    <source>
        <dbReference type="Proteomes" id="UP000198318"/>
    </source>
</evidence>
<keyword evidence="1" id="KW-0805">Transcription regulation</keyword>
<dbReference type="EMBL" id="FZOR01000003">
    <property type="protein sequence ID" value="SNS37395.1"/>
    <property type="molecule type" value="Genomic_DNA"/>
</dbReference>
<dbReference type="GO" id="GO:0008270">
    <property type="term" value="F:zinc ion binding"/>
    <property type="evidence" value="ECO:0007669"/>
    <property type="project" value="UniProtKB-KW"/>
</dbReference>
<dbReference type="OrthoDB" id="3267840at2"/>
<dbReference type="AlphaFoldDB" id="A0A239DY10"/>
<proteinExistence type="predicted"/>
<reference evidence="4 5" key="1">
    <citation type="submission" date="2017-06" db="EMBL/GenBank/DDBJ databases">
        <authorList>
            <person name="Kim H.J."/>
            <person name="Triplett B.A."/>
        </authorList>
    </citation>
    <scope>NUCLEOTIDE SEQUENCE [LARGE SCALE GENOMIC DNA]</scope>
    <source>
        <strain evidence="4 5">DSM 44715</strain>
    </source>
</reference>
<name>A0A239DY10_9ACTN</name>
<keyword evidence="4" id="KW-0479">Metal-binding</keyword>
<dbReference type="Gene3D" id="1.10.10.1320">
    <property type="entry name" value="Anti-sigma factor, zinc-finger domain"/>
    <property type="match status" value="1"/>
</dbReference>
<dbReference type="InterPro" id="IPR041916">
    <property type="entry name" value="Anti_sigma_zinc_sf"/>
</dbReference>
<keyword evidence="2" id="KW-0804">Transcription</keyword>
<keyword evidence="4" id="KW-0863">Zinc-finger</keyword>
<evidence type="ECO:0000259" key="3">
    <source>
        <dbReference type="Pfam" id="PF13490"/>
    </source>
</evidence>
<evidence type="ECO:0000313" key="4">
    <source>
        <dbReference type="EMBL" id="SNS37395.1"/>
    </source>
</evidence>
<dbReference type="RefSeq" id="WP_089324734.1">
    <property type="nucleotide sequence ID" value="NZ_FZOR01000003.1"/>
</dbReference>
<keyword evidence="4" id="KW-0862">Zinc</keyword>
<organism evidence="4 5">
    <name type="scientific">Actinomadura meyerae</name>
    <dbReference type="NCBI Taxonomy" id="240840"/>
    <lineage>
        <taxon>Bacteria</taxon>
        <taxon>Bacillati</taxon>
        <taxon>Actinomycetota</taxon>
        <taxon>Actinomycetes</taxon>
        <taxon>Streptosporangiales</taxon>
        <taxon>Thermomonosporaceae</taxon>
        <taxon>Actinomadura</taxon>
    </lineage>
</organism>
<sequence length="81" mass="8784">MRAADVSCEVVSGLLFRWQAGALPEAEREAYEQHLLFCPPCMAQNDKAHAALSALGSVAAAMPDEALRRRLAGIVEHGRDH</sequence>
<dbReference type="Proteomes" id="UP000198318">
    <property type="component" value="Unassembled WGS sequence"/>
</dbReference>
<gene>
    <name evidence="4" type="ORF">SAMN05443665_1003125</name>
</gene>
<feature type="domain" description="Putative zinc-finger" evidence="3">
    <location>
        <begin position="8"/>
        <end position="41"/>
    </location>
</feature>
<dbReference type="InterPro" id="IPR027383">
    <property type="entry name" value="Znf_put"/>
</dbReference>
<evidence type="ECO:0000256" key="2">
    <source>
        <dbReference type="ARBA" id="ARBA00023163"/>
    </source>
</evidence>
<evidence type="ECO:0000256" key="1">
    <source>
        <dbReference type="ARBA" id="ARBA00023015"/>
    </source>
</evidence>
<protein>
    <submittedName>
        <fullName evidence="4">Putative zinc-finger</fullName>
    </submittedName>
</protein>
<keyword evidence="5" id="KW-1185">Reference proteome</keyword>
<accession>A0A239DY10</accession>